<organism evidence="1 2">
    <name type="scientific">Meganyctiphanes norvegica</name>
    <name type="common">Northern krill</name>
    <name type="synonym">Thysanopoda norvegica</name>
    <dbReference type="NCBI Taxonomy" id="48144"/>
    <lineage>
        <taxon>Eukaryota</taxon>
        <taxon>Metazoa</taxon>
        <taxon>Ecdysozoa</taxon>
        <taxon>Arthropoda</taxon>
        <taxon>Crustacea</taxon>
        <taxon>Multicrustacea</taxon>
        <taxon>Malacostraca</taxon>
        <taxon>Eumalacostraca</taxon>
        <taxon>Eucarida</taxon>
        <taxon>Euphausiacea</taxon>
        <taxon>Euphausiidae</taxon>
        <taxon>Meganyctiphanes</taxon>
    </lineage>
</organism>
<evidence type="ECO:0000313" key="2">
    <source>
        <dbReference type="Proteomes" id="UP001497623"/>
    </source>
</evidence>
<protein>
    <recommendedName>
        <fullName evidence="3">PDZ domain-containing protein</fullName>
    </recommendedName>
</protein>
<dbReference type="EMBL" id="CAXKWB010061958">
    <property type="protein sequence ID" value="CAL4184626.1"/>
    <property type="molecule type" value="Genomic_DNA"/>
</dbReference>
<accession>A0AAV2SHD7</accession>
<feature type="non-terminal residue" evidence="1">
    <location>
        <position position="1"/>
    </location>
</feature>
<gene>
    <name evidence="1" type="ORF">MNOR_LOCUS35869</name>
</gene>
<dbReference type="AlphaFoldDB" id="A0AAV2SHD7"/>
<keyword evidence="2" id="KW-1185">Reference proteome</keyword>
<sequence>RPQDRLLKVNGLSVQSWSHNSLLDYFRHLALANLNQPSEVEGELQVPLTLDIRRHGVEMTSPNSTMVESHIQTRLKIRNRRSVASNTLVRDMLLSYNRNEERKLRMSHNNNYLKVSPNSRNSVSIGPHTGGGSANCEVCWKIHHYRGGEGSNDGTPVILETPQGGNYIYVPTSTSSSPSIIPDSRHSELESLTSPDVRVFKLIRFDGTSQYSLKHLQTGKYISAGDNGEVVLISSN</sequence>
<dbReference type="Proteomes" id="UP001497623">
    <property type="component" value="Unassembled WGS sequence"/>
</dbReference>
<reference evidence="1 2" key="1">
    <citation type="submission" date="2024-05" db="EMBL/GenBank/DDBJ databases">
        <authorList>
            <person name="Wallberg A."/>
        </authorList>
    </citation>
    <scope>NUCLEOTIDE SEQUENCE [LARGE SCALE GENOMIC DNA]</scope>
</reference>
<evidence type="ECO:0000313" key="1">
    <source>
        <dbReference type="EMBL" id="CAL4184626.1"/>
    </source>
</evidence>
<proteinExistence type="predicted"/>
<evidence type="ECO:0008006" key="3">
    <source>
        <dbReference type="Google" id="ProtNLM"/>
    </source>
</evidence>
<comment type="caution">
    <text evidence="1">The sequence shown here is derived from an EMBL/GenBank/DDBJ whole genome shotgun (WGS) entry which is preliminary data.</text>
</comment>
<name>A0AAV2SHD7_MEGNR</name>
<feature type="non-terminal residue" evidence="1">
    <location>
        <position position="236"/>
    </location>
</feature>